<comment type="caution">
    <text evidence="3">The sequence shown here is derived from an EMBL/GenBank/DDBJ whole genome shotgun (WGS) entry which is preliminary data.</text>
</comment>
<evidence type="ECO:0000313" key="3">
    <source>
        <dbReference type="EMBL" id="MFL0198012.1"/>
    </source>
</evidence>
<feature type="domain" description="Phosphodiester glycosidase" evidence="2">
    <location>
        <begin position="148"/>
        <end position="331"/>
    </location>
</feature>
<dbReference type="GO" id="GO:0016798">
    <property type="term" value="F:hydrolase activity, acting on glycosyl bonds"/>
    <property type="evidence" value="ECO:0007669"/>
    <property type="project" value="UniProtKB-KW"/>
</dbReference>
<keyword evidence="4" id="KW-1185">Reference proteome</keyword>
<evidence type="ECO:0000259" key="2">
    <source>
        <dbReference type="Pfam" id="PF09992"/>
    </source>
</evidence>
<dbReference type="RefSeq" id="WP_406794121.1">
    <property type="nucleotide sequence ID" value="NZ_JBJHZX010000044.1"/>
</dbReference>
<evidence type="ECO:0000256" key="1">
    <source>
        <dbReference type="SAM" id="Phobius"/>
    </source>
</evidence>
<evidence type="ECO:0000313" key="4">
    <source>
        <dbReference type="Proteomes" id="UP001623660"/>
    </source>
</evidence>
<name>A0ABW8SPL8_9CLOT</name>
<organism evidence="3 4">
    <name type="scientific">Candidatus Clostridium eludens</name>
    <dbReference type="NCBI Taxonomy" id="3381663"/>
    <lineage>
        <taxon>Bacteria</taxon>
        <taxon>Bacillati</taxon>
        <taxon>Bacillota</taxon>
        <taxon>Clostridia</taxon>
        <taxon>Eubacteriales</taxon>
        <taxon>Clostridiaceae</taxon>
        <taxon>Clostridium</taxon>
    </lineage>
</organism>
<keyword evidence="3" id="KW-0378">Hydrolase</keyword>
<keyword evidence="3" id="KW-0326">Glycosidase</keyword>
<protein>
    <submittedName>
        <fullName evidence="3">Phosphodiester glycosidase family protein</fullName>
    </submittedName>
</protein>
<dbReference type="PANTHER" id="PTHR40446">
    <property type="entry name" value="N-ACETYLGLUCOSAMINE-1-PHOSPHODIESTER ALPHA-N-ACETYLGLUCOSAMINIDASE"/>
    <property type="match status" value="1"/>
</dbReference>
<dbReference type="PANTHER" id="PTHR40446:SF2">
    <property type="entry name" value="N-ACETYLGLUCOSAMINE-1-PHOSPHODIESTER ALPHA-N-ACETYLGLUCOSAMINIDASE"/>
    <property type="match status" value="1"/>
</dbReference>
<dbReference type="EMBL" id="JBJHZX010000044">
    <property type="protein sequence ID" value="MFL0198012.1"/>
    <property type="molecule type" value="Genomic_DNA"/>
</dbReference>
<keyword evidence="1" id="KW-0812">Transmembrane</keyword>
<gene>
    <name evidence="3" type="ORF">ACJDU8_20955</name>
</gene>
<feature type="transmembrane region" description="Helical" evidence="1">
    <location>
        <begin position="12"/>
        <end position="39"/>
    </location>
</feature>
<keyword evidence="1" id="KW-0472">Membrane</keyword>
<dbReference type="Pfam" id="PF09992">
    <property type="entry name" value="NAGPA"/>
    <property type="match status" value="1"/>
</dbReference>
<dbReference type="PROSITE" id="PS51257">
    <property type="entry name" value="PROKAR_LIPOPROTEIN"/>
    <property type="match status" value="1"/>
</dbReference>
<reference evidence="3 4" key="1">
    <citation type="submission" date="2024-11" db="EMBL/GenBank/DDBJ databases">
        <authorList>
            <person name="Heng Y.C."/>
            <person name="Lim A.C.H."/>
            <person name="Lee J.K.Y."/>
            <person name="Kittelmann S."/>
        </authorList>
    </citation>
    <scope>NUCLEOTIDE SEQUENCE [LARGE SCALE GENOMIC DNA]</scope>
    <source>
        <strain evidence="3 4">WILCCON 0269</strain>
    </source>
</reference>
<sequence length="333" mass="36386">MKNKGYRLKQKKIAVVFIMLIVILQVFTATFISCLLVFYGPFPVVRKMIVGTSMSSYRHQFIARLFLSDSEISKILNSGIESTGSGEQKISNIKINNYQDSSIERYDINSSKFKGYILVIKNPLRVKVGYTNKLTKQGERTSDIAKDHNAIAAINGGGFMDKSNSGSLWTGTGAYPTGFVFSHGKIIYQDVYDEESLDVMALDSQGKMIIGSHSISDLKKLQVSDAIAFGPPLIINGKATFNGDGGQGITARTAIGQRKDGAILLLVVDGRRINMPGATLHDIQKIMLDYNAYNATNLDGGSSSTMYYKGDIINSPCNPLGERTVATALYVES</sequence>
<keyword evidence="1" id="KW-1133">Transmembrane helix</keyword>
<proteinExistence type="predicted"/>
<dbReference type="Proteomes" id="UP001623660">
    <property type="component" value="Unassembled WGS sequence"/>
</dbReference>
<dbReference type="InterPro" id="IPR018711">
    <property type="entry name" value="NAGPA"/>
</dbReference>
<accession>A0ABW8SPL8</accession>